<dbReference type="AlphaFoldDB" id="E1Z8D6"/>
<feature type="compositionally biased region" description="Low complexity" evidence="1">
    <location>
        <begin position="111"/>
        <end position="124"/>
    </location>
</feature>
<evidence type="ECO:0000313" key="3">
    <source>
        <dbReference type="Proteomes" id="UP000008141"/>
    </source>
</evidence>
<feature type="compositionally biased region" description="Low complexity" evidence="1">
    <location>
        <begin position="184"/>
        <end position="201"/>
    </location>
</feature>
<dbReference type="PANTHER" id="PTHR31579:SF1">
    <property type="entry name" value="OS03G0796600 PROTEIN"/>
    <property type="match status" value="1"/>
</dbReference>
<keyword evidence="3" id="KW-1185">Reference proteome</keyword>
<dbReference type="GeneID" id="17357767"/>
<feature type="compositionally biased region" description="Low complexity" evidence="1">
    <location>
        <begin position="82"/>
        <end position="92"/>
    </location>
</feature>
<name>E1Z8D6_CHLVA</name>
<dbReference type="OrthoDB" id="691424at2759"/>
<feature type="region of interest" description="Disordered" evidence="1">
    <location>
        <begin position="36"/>
        <end position="124"/>
    </location>
</feature>
<evidence type="ECO:0000256" key="1">
    <source>
        <dbReference type="SAM" id="MobiDB-lite"/>
    </source>
</evidence>
<dbReference type="Pfam" id="PF04720">
    <property type="entry name" value="PDDEXK_6"/>
    <property type="match status" value="1"/>
</dbReference>
<accession>E1Z8D6</accession>
<feature type="region of interest" description="Disordered" evidence="1">
    <location>
        <begin position="1"/>
        <end position="21"/>
    </location>
</feature>
<protein>
    <submittedName>
        <fullName evidence="2">Uncharacterized protein</fullName>
    </submittedName>
</protein>
<dbReference type="PANTHER" id="PTHR31579">
    <property type="entry name" value="OS03G0796600 PROTEIN"/>
    <property type="match status" value="1"/>
</dbReference>
<reference evidence="2 3" key="1">
    <citation type="journal article" date="2010" name="Plant Cell">
        <title>The Chlorella variabilis NC64A genome reveals adaptation to photosymbiosis, coevolution with viruses, and cryptic sex.</title>
        <authorList>
            <person name="Blanc G."/>
            <person name="Duncan G."/>
            <person name="Agarkova I."/>
            <person name="Borodovsky M."/>
            <person name="Gurnon J."/>
            <person name="Kuo A."/>
            <person name="Lindquist E."/>
            <person name="Lucas S."/>
            <person name="Pangilinan J."/>
            <person name="Polle J."/>
            <person name="Salamov A."/>
            <person name="Terry A."/>
            <person name="Yamada T."/>
            <person name="Dunigan D.D."/>
            <person name="Grigoriev I.V."/>
            <person name="Claverie J.M."/>
            <person name="Van Etten J.L."/>
        </authorList>
    </citation>
    <scope>NUCLEOTIDE SEQUENCE [LARGE SCALE GENOMIC DNA]</scope>
    <source>
        <strain evidence="2 3">NC64A</strain>
    </source>
</reference>
<sequence length="419" mass="43578">MNEDAGAWEEGGGDSAAAAVPPDVAASMRQFIQALTTPESELEQQIVEEVGRWATRHEPPPATPLPAHADSRCLAGSSMNNSRGSSLAWSAGAGAGAGPSSGRGSSDDDGPAASSSSSSARGSEEGTSAAWRLCAWLRRAGWPAQHCASIRTGSNGGGSGGGWHFCSGHEFLLLHPHKCGGARRGAASRPAPAASSCSSDDGGSGGDSCVPGAGGRGCGAAIVVDPEFSTQFALASPSPRYQALLLLLPRVFQLVEWVCREMQFSFTQGGSGVPPWRSLAHVLDKWRLREEERGEGTAADQLLQPPPPLPHLARPAWEGEERRAAAQAEQQQAQKQAHWCGSAFSAEQQQAMRQLLVQQAMQVGQAPPRRAARASSSASSMDVAAPHVGGGLSPQRSALTLELAGAQVQQEQEAPAWAH</sequence>
<dbReference type="EMBL" id="GL433838">
    <property type="protein sequence ID" value="EFN58328.1"/>
    <property type="molecule type" value="Genomic_DNA"/>
</dbReference>
<proteinExistence type="predicted"/>
<gene>
    <name evidence="2" type="ORF">CHLNCDRAFT_142362</name>
</gene>
<organism evidence="3">
    <name type="scientific">Chlorella variabilis</name>
    <name type="common">Green alga</name>
    <dbReference type="NCBI Taxonomy" id="554065"/>
    <lineage>
        <taxon>Eukaryota</taxon>
        <taxon>Viridiplantae</taxon>
        <taxon>Chlorophyta</taxon>
        <taxon>core chlorophytes</taxon>
        <taxon>Trebouxiophyceae</taxon>
        <taxon>Chlorellales</taxon>
        <taxon>Chlorellaceae</taxon>
        <taxon>Chlorella clade</taxon>
        <taxon>Chlorella</taxon>
    </lineage>
</organism>
<dbReference type="RefSeq" id="XP_005850430.1">
    <property type="nucleotide sequence ID" value="XM_005850368.1"/>
</dbReference>
<dbReference type="InterPro" id="IPR006502">
    <property type="entry name" value="PDDEXK-like"/>
</dbReference>
<dbReference type="InParanoid" id="E1Z8D6"/>
<feature type="compositionally biased region" description="Basic and acidic residues" evidence="1">
    <location>
        <begin position="49"/>
        <end position="59"/>
    </location>
</feature>
<evidence type="ECO:0000313" key="2">
    <source>
        <dbReference type="EMBL" id="EFN58328.1"/>
    </source>
</evidence>
<feature type="compositionally biased region" description="Low complexity" evidence="1">
    <location>
        <begin position="364"/>
        <end position="380"/>
    </location>
</feature>
<feature type="region of interest" description="Disordered" evidence="1">
    <location>
        <begin position="364"/>
        <end position="396"/>
    </location>
</feature>
<dbReference type="KEGG" id="cvr:CHLNCDRAFT_142362"/>
<dbReference type="Proteomes" id="UP000008141">
    <property type="component" value="Unassembled WGS sequence"/>
</dbReference>
<feature type="region of interest" description="Disordered" evidence="1">
    <location>
        <begin position="184"/>
        <end position="208"/>
    </location>
</feature>